<name>A0A6J7DRJ5_9ZZZZ</name>
<proteinExistence type="predicted"/>
<dbReference type="InterPro" id="IPR019695">
    <property type="entry name" value="Proteasome_act"/>
</dbReference>
<dbReference type="GO" id="GO:0061136">
    <property type="term" value="P:regulation of proteasomal protein catabolic process"/>
    <property type="evidence" value="ECO:0007669"/>
    <property type="project" value="InterPro"/>
</dbReference>
<gene>
    <name evidence="2" type="ORF">UFOPK3317_00949</name>
</gene>
<evidence type="ECO:0000313" key="2">
    <source>
        <dbReference type="EMBL" id="CAB4872178.1"/>
    </source>
</evidence>
<protein>
    <submittedName>
        <fullName evidence="2">Unannotated protein</fullName>
    </submittedName>
</protein>
<dbReference type="Pfam" id="PF10759">
    <property type="entry name" value="BPA"/>
    <property type="match status" value="1"/>
</dbReference>
<dbReference type="EMBL" id="CAFBLK010000159">
    <property type="protein sequence ID" value="CAB4872178.1"/>
    <property type="molecule type" value="Genomic_DNA"/>
</dbReference>
<feature type="compositionally biased region" description="Polar residues" evidence="1">
    <location>
        <begin position="18"/>
        <end position="27"/>
    </location>
</feature>
<sequence length="193" mass="21131">MAPPSPLCRIVTGVAKSDNPNTDTTNADSEKSVIPEVMGEEAPAVLNDEATEQVTQPSKLIRIATMVRTMLDEVRRAPLDDAGRRALREIHERSLRELQGVLSPDLQEELAKMVLPFSSETPSESELRVSQAQLVGWLEGLFHGIQASLFTQQAMAQQQLEEMRNPRSLEMGMQTGSGPGNESNEAHPPGAYL</sequence>
<feature type="region of interest" description="Disordered" evidence="1">
    <location>
        <begin position="169"/>
        <end position="193"/>
    </location>
</feature>
<organism evidence="2">
    <name type="scientific">freshwater metagenome</name>
    <dbReference type="NCBI Taxonomy" id="449393"/>
    <lineage>
        <taxon>unclassified sequences</taxon>
        <taxon>metagenomes</taxon>
        <taxon>ecological metagenomes</taxon>
    </lineage>
</organism>
<accession>A0A6J7DRJ5</accession>
<feature type="compositionally biased region" description="Polar residues" evidence="1">
    <location>
        <begin position="174"/>
        <end position="183"/>
    </location>
</feature>
<evidence type="ECO:0000256" key="1">
    <source>
        <dbReference type="SAM" id="MobiDB-lite"/>
    </source>
</evidence>
<reference evidence="2" key="1">
    <citation type="submission" date="2020-05" db="EMBL/GenBank/DDBJ databases">
        <authorList>
            <person name="Chiriac C."/>
            <person name="Salcher M."/>
            <person name="Ghai R."/>
            <person name="Kavagutti S V."/>
        </authorList>
    </citation>
    <scope>NUCLEOTIDE SEQUENCE</scope>
</reference>
<feature type="region of interest" description="Disordered" evidence="1">
    <location>
        <begin position="1"/>
        <end position="30"/>
    </location>
</feature>
<dbReference type="AlphaFoldDB" id="A0A6J7DRJ5"/>